<accession>A0ABR9ZKD3</accession>
<keyword evidence="1" id="KW-0812">Transmembrane</keyword>
<protein>
    <submittedName>
        <fullName evidence="3">YdcF family protein</fullName>
    </submittedName>
</protein>
<gene>
    <name evidence="3" type="ORF">IRY30_07375</name>
</gene>
<evidence type="ECO:0000256" key="1">
    <source>
        <dbReference type="SAM" id="Phobius"/>
    </source>
</evidence>
<evidence type="ECO:0000259" key="2">
    <source>
        <dbReference type="Pfam" id="PF02698"/>
    </source>
</evidence>
<feature type="domain" description="DUF218" evidence="2">
    <location>
        <begin position="57"/>
        <end position="204"/>
    </location>
</feature>
<dbReference type="Gene3D" id="3.40.50.620">
    <property type="entry name" value="HUPs"/>
    <property type="match status" value="1"/>
</dbReference>
<dbReference type="PANTHER" id="PTHR30336">
    <property type="entry name" value="INNER MEMBRANE PROTEIN, PROBABLE PERMEASE"/>
    <property type="match status" value="1"/>
</dbReference>
<feature type="transmembrane region" description="Helical" evidence="1">
    <location>
        <begin position="21"/>
        <end position="48"/>
    </location>
</feature>
<dbReference type="CDD" id="cd06259">
    <property type="entry name" value="YdcF-like"/>
    <property type="match status" value="1"/>
</dbReference>
<keyword evidence="4" id="KW-1185">Reference proteome</keyword>
<keyword evidence="1" id="KW-1133">Transmembrane helix</keyword>
<comment type="caution">
    <text evidence="3">The sequence shown here is derived from an EMBL/GenBank/DDBJ whole genome shotgun (WGS) entry which is preliminary data.</text>
</comment>
<dbReference type="Proteomes" id="UP000635902">
    <property type="component" value="Unassembled WGS sequence"/>
</dbReference>
<dbReference type="InterPro" id="IPR003848">
    <property type="entry name" value="DUF218"/>
</dbReference>
<dbReference type="RefSeq" id="WP_194556782.1">
    <property type="nucleotide sequence ID" value="NZ_JADKMY010000002.1"/>
</dbReference>
<keyword evidence="1" id="KW-0472">Membrane</keyword>
<dbReference type="PANTHER" id="PTHR30336:SF20">
    <property type="entry name" value="DUF218 DOMAIN-CONTAINING PROTEIN"/>
    <property type="match status" value="1"/>
</dbReference>
<proteinExistence type="predicted"/>
<dbReference type="InterPro" id="IPR014729">
    <property type="entry name" value="Rossmann-like_a/b/a_fold"/>
</dbReference>
<name>A0ABR9ZKD3_9CORY</name>
<dbReference type="Pfam" id="PF02698">
    <property type="entry name" value="DUF218"/>
    <property type="match status" value="1"/>
</dbReference>
<evidence type="ECO:0000313" key="3">
    <source>
        <dbReference type="EMBL" id="MBF4553896.1"/>
    </source>
</evidence>
<dbReference type="InterPro" id="IPR051599">
    <property type="entry name" value="Cell_Envelope_Assoc"/>
</dbReference>
<reference evidence="3 4" key="1">
    <citation type="submission" date="2020-10" db="EMBL/GenBank/DDBJ databases">
        <title>Novel species in genus Corynebacterium.</title>
        <authorList>
            <person name="Zhang G."/>
        </authorList>
    </citation>
    <scope>NUCLEOTIDE SEQUENCE [LARGE SCALE GENOMIC DNA]</scope>
    <source>
        <strain evidence="3 4">DSM 45110</strain>
    </source>
</reference>
<sequence>MSAFQSFGRGMASTGSFLYRSVVYVVLGTVLVAVLISTATAVHVWMFARQDARPASDTIFVLGAAQYDGEPSSWLRARLDHAASLYEEGVAPTIVTVGGSQAGDRFTEAQAGKTYLEEEYGISSDAIVEINEGVDTLTSVQAFSTLAQENGWESSVVVTDPGHSLRATTMVEDVGITATGSPTRQGPAVGSRAAQLSSILHETGGLLYYKGVEHERENFRDFVTGAL</sequence>
<dbReference type="EMBL" id="JADKMY010000002">
    <property type="protein sequence ID" value="MBF4553896.1"/>
    <property type="molecule type" value="Genomic_DNA"/>
</dbReference>
<evidence type="ECO:0000313" key="4">
    <source>
        <dbReference type="Proteomes" id="UP000635902"/>
    </source>
</evidence>
<organism evidence="3 4">
    <name type="scientific">Corynebacterium suicordis DSM 45110</name>
    <dbReference type="NCBI Taxonomy" id="1121369"/>
    <lineage>
        <taxon>Bacteria</taxon>
        <taxon>Bacillati</taxon>
        <taxon>Actinomycetota</taxon>
        <taxon>Actinomycetes</taxon>
        <taxon>Mycobacteriales</taxon>
        <taxon>Corynebacteriaceae</taxon>
        <taxon>Corynebacterium</taxon>
    </lineage>
</organism>